<dbReference type="Proteomes" id="UP000273145">
    <property type="component" value="Chromosome"/>
</dbReference>
<proteinExistence type="predicted"/>
<comment type="function">
    <text evidence="1">May be involved in the formation or repair of [Fe-S] clusters present in iron-sulfur proteins.</text>
</comment>
<dbReference type="SUPFAM" id="SSF117916">
    <property type="entry name" value="Fe-S cluster assembly (FSCA) domain-like"/>
    <property type="match status" value="1"/>
</dbReference>
<dbReference type="EMBL" id="CP034248">
    <property type="protein sequence ID" value="AZK45636.1"/>
    <property type="molecule type" value="Genomic_DNA"/>
</dbReference>
<dbReference type="InterPro" id="IPR001075">
    <property type="entry name" value="NIF_FeS_clus_asmbl_NifU_C"/>
</dbReference>
<dbReference type="Gene3D" id="3.30.300.130">
    <property type="entry name" value="Fe-S cluster assembly (FSCA)"/>
    <property type="match status" value="1"/>
</dbReference>
<sequence length="83" mass="9655">MELVKQIEDIIMNEIRPMTRVDGGDVVFEGFEDNTIILGAYGDCASCPCVDPELNEWIRERVSKRFGMEFRVKVNKHIPYYAR</sequence>
<dbReference type="InterPro" id="IPR034904">
    <property type="entry name" value="FSCA_dom_sf"/>
</dbReference>
<keyword evidence="4" id="KW-1185">Reference proteome</keyword>
<dbReference type="GO" id="GO:0016226">
    <property type="term" value="P:iron-sulfur cluster assembly"/>
    <property type="evidence" value="ECO:0007669"/>
    <property type="project" value="InterPro"/>
</dbReference>
<organism evidence="3 4">
    <name type="scientific">Paenibacillus lentus</name>
    <dbReference type="NCBI Taxonomy" id="1338368"/>
    <lineage>
        <taxon>Bacteria</taxon>
        <taxon>Bacillati</taxon>
        <taxon>Bacillota</taxon>
        <taxon>Bacilli</taxon>
        <taxon>Bacillales</taxon>
        <taxon>Paenibacillaceae</taxon>
        <taxon>Paenibacillus</taxon>
    </lineage>
</organism>
<protein>
    <submittedName>
        <fullName evidence="3">NifU family protein</fullName>
    </submittedName>
</protein>
<gene>
    <name evidence="3" type="ORF">EIM92_04985</name>
</gene>
<reference evidence="3 4" key="1">
    <citation type="submission" date="2018-11" db="EMBL/GenBank/DDBJ databases">
        <title>Genome sequencing of Paenibacillus lentus DSM25539(T).</title>
        <authorList>
            <person name="Kook J.-K."/>
            <person name="Park S.-N."/>
            <person name="Lim Y.K."/>
        </authorList>
    </citation>
    <scope>NUCLEOTIDE SEQUENCE [LARGE SCALE GENOMIC DNA]</scope>
    <source>
        <strain evidence="3 4">DSM 25539</strain>
    </source>
</reference>
<dbReference type="GO" id="GO:0005506">
    <property type="term" value="F:iron ion binding"/>
    <property type="evidence" value="ECO:0007669"/>
    <property type="project" value="InterPro"/>
</dbReference>
<name>A0A3Q8S402_9BACL</name>
<dbReference type="OrthoDB" id="9796965at2"/>
<evidence type="ECO:0000259" key="2">
    <source>
        <dbReference type="Pfam" id="PF01106"/>
    </source>
</evidence>
<dbReference type="RefSeq" id="WP_125081735.1">
    <property type="nucleotide sequence ID" value="NZ_CP034248.1"/>
</dbReference>
<evidence type="ECO:0000313" key="4">
    <source>
        <dbReference type="Proteomes" id="UP000273145"/>
    </source>
</evidence>
<feature type="domain" description="NIF system FeS cluster assembly NifU C-terminal" evidence="2">
    <location>
        <begin position="7"/>
        <end position="72"/>
    </location>
</feature>
<evidence type="ECO:0000313" key="3">
    <source>
        <dbReference type="EMBL" id="AZK45636.1"/>
    </source>
</evidence>
<evidence type="ECO:0000256" key="1">
    <source>
        <dbReference type="ARBA" id="ARBA00049958"/>
    </source>
</evidence>
<dbReference type="GO" id="GO:0051536">
    <property type="term" value="F:iron-sulfur cluster binding"/>
    <property type="evidence" value="ECO:0007669"/>
    <property type="project" value="InterPro"/>
</dbReference>
<dbReference type="Pfam" id="PF01106">
    <property type="entry name" value="NifU"/>
    <property type="match status" value="1"/>
</dbReference>
<accession>A0A3Q8S402</accession>
<dbReference type="AlphaFoldDB" id="A0A3Q8S402"/>
<dbReference type="KEGG" id="plen:EIM92_04985"/>